<dbReference type="InterPro" id="IPR014777">
    <property type="entry name" value="4pyrrole_Mease_sub1"/>
</dbReference>
<dbReference type="Pfam" id="PF00590">
    <property type="entry name" value="TP_methylase"/>
    <property type="match status" value="1"/>
</dbReference>
<dbReference type="EMBL" id="CAEZSR010000025">
    <property type="protein sequence ID" value="CAB4550032.1"/>
    <property type="molecule type" value="Genomic_DNA"/>
</dbReference>
<dbReference type="GO" id="GO:0046076">
    <property type="term" value="P:dTTP catabolic process"/>
    <property type="evidence" value="ECO:0007669"/>
    <property type="project" value="TreeGrafter"/>
</dbReference>
<evidence type="ECO:0000259" key="1">
    <source>
        <dbReference type="Pfam" id="PF00590"/>
    </source>
</evidence>
<dbReference type="GO" id="GO:0008168">
    <property type="term" value="F:methyltransferase activity"/>
    <property type="evidence" value="ECO:0007669"/>
    <property type="project" value="InterPro"/>
</dbReference>
<name>A0A6J6CF37_9ZZZZ</name>
<dbReference type="SUPFAM" id="SSF53790">
    <property type="entry name" value="Tetrapyrrole methylase"/>
    <property type="match status" value="1"/>
</dbReference>
<gene>
    <name evidence="3" type="ORF">UFOPK1493_00980</name>
</gene>
<dbReference type="GO" id="GO:0046061">
    <property type="term" value="P:dATP catabolic process"/>
    <property type="evidence" value="ECO:0007669"/>
    <property type="project" value="TreeGrafter"/>
</dbReference>
<feature type="domain" description="NTP pyrophosphohydrolase MazG-like" evidence="2">
    <location>
        <begin position="394"/>
        <end position="458"/>
    </location>
</feature>
<sequence>MTPPCVTVVGLGPGDDRWITQHTLHAIAATPVRFVRTRRHPSAHLVGADATDFDDVYDAADTFDDVYATITDRLVAAATEHGHVLYAVPGSPLVLERTVRRLRADDRIECEVLPAISFLDLAYERLGVDPVETGLRLIDGHEFATASAGYTGPMLVAHTHANWVLSDMKLATESATGDEPVVILQRLGTDEEAVVHTTWADLDRTVEADHLTSVYVPGLGAPVGVELVRFHELTRMLREQCPWDREQTHRSLVQYLLEETYEVVDAIEALDPDDPTTDDDLVEELGDLLYQIEFHAAIAEQEGRFTIADVARHVHDKLVRRHPHVFPPAGGDTVEVSGADEVVANWDAIKRAEKQRTSIFEGIPTSQPSLSYAFHVQRKAAKVGFDWPDVSGALPKIAEETDEVMAAHRAAIDGDGTHEDVADEVGDLLFAVVNVARHLGVEPEAALRAASRKFRTRFEAVERLAAERGVALHDAGLEVLDALWDEVKRTG</sequence>
<dbReference type="Pfam" id="PF03819">
    <property type="entry name" value="MazG"/>
    <property type="match status" value="2"/>
</dbReference>
<dbReference type="PANTHER" id="PTHR30522:SF0">
    <property type="entry name" value="NUCLEOSIDE TRIPHOSPHATE PYROPHOSPHOHYDROLASE"/>
    <property type="match status" value="1"/>
</dbReference>
<dbReference type="PANTHER" id="PTHR30522">
    <property type="entry name" value="NUCLEOSIDE TRIPHOSPHATE PYROPHOSPHOHYDROLASE"/>
    <property type="match status" value="1"/>
</dbReference>
<dbReference type="CDD" id="cd11529">
    <property type="entry name" value="NTP-PPase_MazG_Cterm"/>
    <property type="match status" value="1"/>
</dbReference>
<dbReference type="InterPro" id="IPR035996">
    <property type="entry name" value="4pyrrol_Methylase_sf"/>
</dbReference>
<reference evidence="3" key="1">
    <citation type="submission" date="2020-05" db="EMBL/GenBank/DDBJ databases">
        <authorList>
            <person name="Chiriac C."/>
            <person name="Salcher M."/>
            <person name="Ghai R."/>
            <person name="Kavagutti S V."/>
        </authorList>
    </citation>
    <scope>NUCLEOTIDE SEQUENCE</scope>
</reference>
<feature type="domain" description="Tetrapyrrole methylase" evidence="1">
    <location>
        <begin position="6"/>
        <end position="202"/>
    </location>
</feature>
<protein>
    <submittedName>
        <fullName evidence="3">Unannotated protein</fullName>
    </submittedName>
</protein>
<accession>A0A6J6CF37</accession>
<dbReference type="NCBIfam" id="NF007113">
    <property type="entry name" value="PRK09562.1"/>
    <property type="match status" value="1"/>
</dbReference>
<proteinExistence type="predicted"/>
<evidence type="ECO:0000313" key="3">
    <source>
        <dbReference type="EMBL" id="CAB4550032.1"/>
    </source>
</evidence>
<dbReference type="FunFam" id="1.10.287.1080:FF:000003">
    <property type="entry name" value="Nucleoside triphosphate pyrophosphohydrolase"/>
    <property type="match status" value="1"/>
</dbReference>
<dbReference type="NCBIfam" id="TIGR00444">
    <property type="entry name" value="mazG"/>
    <property type="match status" value="1"/>
</dbReference>
<dbReference type="InterPro" id="IPR035013">
    <property type="entry name" value="YabN_N"/>
</dbReference>
<evidence type="ECO:0000259" key="2">
    <source>
        <dbReference type="Pfam" id="PF03819"/>
    </source>
</evidence>
<dbReference type="InterPro" id="IPR004518">
    <property type="entry name" value="MazG-like_dom"/>
</dbReference>
<dbReference type="InterPro" id="IPR048011">
    <property type="entry name" value="NTP-PPase_MazG-like_C"/>
</dbReference>
<dbReference type="GO" id="GO:0006203">
    <property type="term" value="P:dGTP catabolic process"/>
    <property type="evidence" value="ECO:0007669"/>
    <property type="project" value="TreeGrafter"/>
</dbReference>
<dbReference type="Gene3D" id="1.10.287.1080">
    <property type="entry name" value="MazG-like"/>
    <property type="match status" value="2"/>
</dbReference>
<dbReference type="AlphaFoldDB" id="A0A6J6CF37"/>
<dbReference type="InterPro" id="IPR011551">
    <property type="entry name" value="NTP_PyrPHydrolase_MazG"/>
</dbReference>
<dbReference type="GO" id="GO:0047429">
    <property type="term" value="F:nucleoside triphosphate diphosphatase activity"/>
    <property type="evidence" value="ECO:0007669"/>
    <property type="project" value="InterPro"/>
</dbReference>
<dbReference type="Gene3D" id="3.40.1010.10">
    <property type="entry name" value="Cobalt-precorrin-4 Transmethylase, Domain 1"/>
    <property type="match status" value="1"/>
</dbReference>
<organism evidence="3">
    <name type="scientific">freshwater metagenome</name>
    <dbReference type="NCBI Taxonomy" id="449393"/>
    <lineage>
        <taxon>unclassified sequences</taxon>
        <taxon>metagenomes</taxon>
        <taxon>ecological metagenomes</taxon>
    </lineage>
</organism>
<dbReference type="GO" id="GO:0046052">
    <property type="term" value="P:UTP catabolic process"/>
    <property type="evidence" value="ECO:0007669"/>
    <property type="project" value="TreeGrafter"/>
</dbReference>
<dbReference type="InterPro" id="IPR048015">
    <property type="entry name" value="NTP-PPase_MazG-like_N"/>
</dbReference>
<dbReference type="InterPro" id="IPR000878">
    <property type="entry name" value="4pyrrol_Mease"/>
</dbReference>
<dbReference type="CDD" id="cd11723">
    <property type="entry name" value="YabN_N_like"/>
    <property type="match status" value="1"/>
</dbReference>
<dbReference type="GO" id="GO:0046081">
    <property type="term" value="P:dUTP catabolic process"/>
    <property type="evidence" value="ECO:0007669"/>
    <property type="project" value="TreeGrafter"/>
</dbReference>
<dbReference type="CDD" id="cd11528">
    <property type="entry name" value="NTP-PPase_MazG_Nterm"/>
    <property type="match status" value="1"/>
</dbReference>
<dbReference type="SUPFAM" id="SSF101386">
    <property type="entry name" value="all-alpha NTP pyrophosphatases"/>
    <property type="match status" value="2"/>
</dbReference>
<dbReference type="GO" id="GO:0046047">
    <property type="term" value="P:TTP catabolic process"/>
    <property type="evidence" value="ECO:0007669"/>
    <property type="project" value="TreeGrafter"/>
</dbReference>
<feature type="domain" description="NTP pyrophosphohydrolase MazG-like" evidence="2">
    <location>
        <begin position="247"/>
        <end position="326"/>
    </location>
</feature>